<dbReference type="RefSeq" id="WP_097063475.1">
    <property type="nucleotide sequence ID" value="NZ_OBMI01000002.1"/>
</dbReference>
<dbReference type="PRINTS" id="PR00950">
    <property type="entry name" value="TYPE3IMSPROT"/>
</dbReference>
<sequence length="382" mass="40186">MAKGGDSGEKTELPTPKRLRDARAKGDVAKSKEFGTALGALAWLIMFVFAAGYVASSIAALSEQSLSAAASGEFGNAAWSLGAACVRVLLVATGLLLAPIAAFLLLAEALQIGPVFTTEKLKPSLDKMNPLEGLKRMFGKDGLVELAKSLAKALVLVAITWLAIRAVLPELGTMIAAAGWSPVDGTGPEAARQSLALTSSVTVQLLGWTVAAFLVVAVLDRIWTKHSFTKRMKMSRRDVKQEHKSDEGDPHVKSHRRELHREWSSGNPVGAARKSAALLVNPTHIAIALDYDADECPVPVIAAKGEGPLAAAMRAAASEAGVPIIRNVSAARAIWARGAVGDVVPEDLFDAVAEVILWAKRARDGKAPMVQDVDAAAMPARG</sequence>
<feature type="compositionally biased region" description="Basic and acidic residues" evidence="2">
    <location>
        <begin position="235"/>
        <end position="252"/>
    </location>
</feature>
<dbReference type="Gene3D" id="3.40.1690.10">
    <property type="entry name" value="secretion proteins EscU"/>
    <property type="match status" value="1"/>
</dbReference>
<dbReference type="PANTHER" id="PTHR30531:SF12">
    <property type="entry name" value="FLAGELLAR BIOSYNTHETIC PROTEIN FLHB"/>
    <property type="match status" value="1"/>
</dbReference>
<reference evidence="4 5" key="1">
    <citation type="submission" date="2017-07" db="EMBL/GenBank/DDBJ databases">
        <authorList>
            <person name="Sun Z.S."/>
            <person name="Albrecht U."/>
            <person name="Echele G."/>
            <person name="Lee C.C."/>
        </authorList>
    </citation>
    <scope>NUCLEOTIDE SEQUENCE [LARGE SCALE GENOMIC DNA]</scope>
    <source>
        <strain evidence="4 5">CGMCC 1.12672</strain>
    </source>
</reference>
<organism evidence="4 5">
    <name type="scientific">Sphingomonas guangdongensis</name>
    <dbReference type="NCBI Taxonomy" id="1141890"/>
    <lineage>
        <taxon>Bacteria</taxon>
        <taxon>Pseudomonadati</taxon>
        <taxon>Pseudomonadota</taxon>
        <taxon>Alphaproteobacteria</taxon>
        <taxon>Sphingomonadales</taxon>
        <taxon>Sphingomonadaceae</taxon>
        <taxon>Sphingomonas</taxon>
    </lineage>
</organism>
<feature type="transmembrane region" description="Helical" evidence="3">
    <location>
        <begin position="81"/>
        <end position="106"/>
    </location>
</feature>
<dbReference type="Pfam" id="PF01312">
    <property type="entry name" value="Bac_export_2"/>
    <property type="match status" value="1"/>
</dbReference>
<dbReference type="AlphaFoldDB" id="A0A285QYA3"/>
<dbReference type="PANTHER" id="PTHR30531">
    <property type="entry name" value="FLAGELLAR BIOSYNTHETIC PROTEIN FLHB"/>
    <property type="match status" value="1"/>
</dbReference>
<dbReference type="InterPro" id="IPR006135">
    <property type="entry name" value="T3SS_substrate_exporter"/>
</dbReference>
<evidence type="ECO:0000313" key="4">
    <source>
        <dbReference type="EMBL" id="SOB86448.1"/>
    </source>
</evidence>
<feature type="region of interest" description="Disordered" evidence="2">
    <location>
        <begin position="1"/>
        <end position="24"/>
    </location>
</feature>
<accession>A0A285QYA3</accession>
<keyword evidence="3" id="KW-1133">Transmembrane helix</keyword>
<evidence type="ECO:0000256" key="1">
    <source>
        <dbReference type="ARBA" id="ARBA00010690"/>
    </source>
</evidence>
<dbReference type="Gene3D" id="6.10.250.2080">
    <property type="match status" value="1"/>
</dbReference>
<protein>
    <submittedName>
        <fullName evidence="4">Type III secretion protein U</fullName>
    </submittedName>
</protein>
<dbReference type="GO" id="GO:0009306">
    <property type="term" value="P:protein secretion"/>
    <property type="evidence" value="ECO:0007669"/>
    <property type="project" value="InterPro"/>
</dbReference>
<evidence type="ECO:0000256" key="3">
    <source>
        <dbReference type="SAM" id="Phobius"/>
    </source>
</evidence>
<comment type="similarity">
    <text evidence="1">Belongs to the type III secretion exporter family.</text>
</comment>
<feature type="transmembrane region" description="Helical" evidence="3">
    <location>
        <begin position="205"/>
        <end position="224"/>
    </location>
</feature>
<gene>
    <name evidence="4" type="ORF">SAMN06297144_1553</name>
</gene>
<feature type="transmembrane region" description="Helical" evidence="3">
    <location>
        <begin position="143"/>
        <end position="164"/>
    </location>
</feature>
<evidence type="ECO:0000313" key="5">
    <source>
        <dbReference type="Proteomes" id="UP000219494"/>
    </source>
</evidence>
<keyword evidence="5" id="KW-1185">Reference proteome</keyword>
<dbReference type="Proteomes" id="UP000219494">
    <property type="component" value="Unassembled WGS sequence"/>
</dbReference>
<evidence type="ECO:0000256" key="2">
    <source>
        <dbReference type="SAM" id="MobiDB-lite"/>
    </source>
</evidence>
<dbReference type="SUPFAM" id="SSF160544">
    <property type="entry name" value="EscU C-terminal domain-like"/>
    <property type="match status" value="1"/>
</dbReference>
<dbReference type="EMBL" id="OBMI01000002">
    <property type="protein sequence ID" value="SOB86448.1"/>
    <property type="molecule type" value="Genomic_DNA"/>
</dbReference>
<dbReference type="InterPro" id="IPR029025">
    <property type="entry name" value="T3SS_substrate_exporter_C"/>
</dbReference>
<keyword evidence="3" id="KW-0812">Transmembrane</keyword>
<feature type="transmembrane region" description="Helical" evidence="3">
    <location>
        <begin position="40"/>
        <end position="61"/>
    </location>
</feature>
<dbReference type="OrthoDB" id="9807950at2"/>
<feature type="region of interest" description="Disordered" evidence="2">
    <location>
        <begin position="233"/>
        <end position="258"/>
    </location>
</feature>
<name>A0A285QYA3_9SPHN</name>
<keyword evidence="3" id="KW-0472">Membrane</keyword>
<dbReference type="GO" id="GO:0005886">
    <property type="term" value="C:plasma membrane"/>
    <property type="evidence" value="ECO:0007669"/>
    <property type="project" value="TreeGrafter"/>
</dbReference>
<feature type="compositionally biased region" description="Basic and acidic residues" evidence="2">
    <location>
        <begin position="1"/>
        <end position="12"/>
    </location>
</feature>
<proteinExistence type="inferred from homology"/>